<name>A0A8J4SUR5_9TREM</name>
<proteinExistence type="predicted"/>
<reference evidence="2" key="1">
    <citation type="submission" date="2019-05" db="EMBL/GenBank/DDBJ databases">
        <title>Annotation for the trematode Paragonimus heterotremus.</title>
        <authorList>
            <person name="Choi Y.-J."/>
        </authorList>
    </citation>
    <scope>NUCLEOTIDE SEQUENCE</scope>
    <source>
        <strain evidence="2">LC</strain>
    </source>
</reference>
<protein>
    <submittedName>
        <fullName evidence="2">Uncharacterized protein</fullName>
    </submittedName>
</protein>
<evidence type="ECO:0000256" key="1">
    <source>
        <dbReference type="SAM" id="MobiDB-lite"/>
    </source>
</evidence>
<keyword evidence="3" id="KW-1185">Reference proteome</keyword>
<dbReference type="AlphaFoldDB" id="A0A8J4SUR5"/>
<organism evidence="2 3">
    <name type="scientific">Paragonimus heterotremus</name>
    <dbReference type="NCBI Taxonomy" id="100268"/>
    <lineage>
        <taxon>Eukaryota</taxon>
        <taxon>Metazoa</taxon>
        <taxon>Spiralia</taxon>
        <taxon>Lophotrochozoa</taxon>
        <taxon>Platyhelminthes</taxon>
        <taxon>Trematoda</taxon>
        <taxon>Digenea</taxon>
        <taxon>Plagiorchiida</taxon>
        <taxon>Troglotremata</taxon>
        <taxon>Troglotrematidae</taxon>
        <taxon>Paragonimus</taxon>
    </lineage>
</organism>
<gene>
    <name evidence="2" type="ORF">PHET_09910</name>
</gene>
<sequence>MPLYNTVLFTPHIDLPTKDAEFSELVACYDDRSKIAEVEAAFEEFESDLAVQLYRHISPIGKRTIPFPSGLDDFGSNTCNNLHQSTVTRTSLLSSLSNLNDSLNLDTGMHDFEMANTTPLNIRTSGSRLPRRIVGLRTPTNTVAVNLTLSFPDVHQSGHSVISSQTAVIPRETASNSVELAGGSPAEPHLIPEIGETEGSDNFLADEEEAEGIAVSDD</sequence>
<comment type="caution">
    <text evidence="2">The sequence shown here is derived from an EMBL/GenBank/DDBJ whole genome shotgun (WGS) entry which is preliminary data.</text>
</comment>
<evidence type="ECO:0000313" key="3">
    <source>
        <dbReference type="Proteomes" id="UP000748531"/>
    </source>
</evidence>
<feature type="compositionally biased region" description="Acidic residues" evidence="1">
    <location>
        <begin position="195"/>
        <end position="218"/>
    </location>
</feature>
<dbReference type="OrthoDB" id="6261196at2759"/>
<dbReference type="EMBL" id="LUCH01007244">
    <property type="protein sequence ID" value="KAF5396845.1"/>
    <property type="molecule type" value="Genomic_DNA"/>
</dbReference>
<evidence type="ECO:0000313" key="2">
    <source>
        <dbReference type="EMBL" id="KAF5396845.1"/>
    </source>
</evidence>
<accession>A0A8J4SUR5</accession>
<feature type="region of interest" description="Disordered" evidence="1">
    <location>
        <begin position="178"/>
        <end position="218"/>
    </location>
</feature>
<dbReference type="Proteomes" id="UP000748531">
    <property type="component" value="Unassembled WGS sequence"/>
</dbReference>